<proteinExistence type="predicted"/>
<evidence type="ECO:0000313" key="1">
    <source>
        <dbReference type="EMBL" id="MEX3935845.1"/>
    </source>
</evidence>
<keyword evidence="2" id="KW-1185">Reference proteome</keyword>
<organism evidence="1 2">
    <name type="scientific">Paraburkholderia phymatum</name>
    <dbReference type="NCBI Taxonomy" id="148447"/>
    <lineage>
        <taxon>Bacteria</taxon>
        <taxon>Pseudomonadati</taxon>
        <taxon>Pseudomonadota</taxon>
        <taxon>Betaproteobacteria</taxon>
        <taxon>Burkholderiales</taxon>
        <taxon>Burkholderiaceae</taxon>
        <taxon>Paraburkholderia</taxon>
    </lineage>
</organism>
<protein>
    <submittedName>
        <fullName evidence="1">Uncharacterized protein</fullName>
    </submittedName>
</protein>
<sequence length="67" mass="7495">MNSTPWQNGFLAGRLGKPLEACPYWGFEVWEWISGYVDGRAVSSPITVDDRKNAAQIPKIITGRTLQ</sequence>
<evidence type="ECO:0000313" key="2">
    <source>
        <dbReference type="Proteomes" id="UP001558850"/>
    </source>
</evidence>
<gene>
    <name evidence="1" type="ORF">AB4Y32_29315</name>
</gene>
<comment type="caution">
    <text evidence="1">The sequence shown here is derived from an EMBL/GenBank/DDBJ whole genome shotgun (WGS) entry which is preliminary data.</text>
</comment>
<name>A0ACC6U817_9BURK</name>
<accession>A0ACC6U817</accession>
<dbReference type="Proteomes" id="UP001558850">
    <property type="component" value="Unassembled WGS sequence"/>
</dbReference>
<reference evidence="1" key="1">
    <citation type="submission" date="2024-07" db="EMBL/GenBank/DDBJ databases">
        <title>A survey of Mimosa microsymbionts across Brazilian biomes reveals a high diversity of Paraburkholderia nodulating endemic species, but also that Cupriavidus is common as a symbiont of widespread species.</title>
        <authorList>
            <person name="Rouws L."/>
            <person name="Barauna A."/>
            <person name="Beukes C."/>
            <person name="Rouws J.R.C."/>
            <person name="De Faria S.M."/>
            <person name="Gross E."/>
            <person name="Bueno Dos Reis Junior F."/>
            <person name="Simon M.F."/>
            <person name="Maluk M."/>
            <person name="Odee D.W."/>
            <person name="Kenicer G."/>
            <person name="Young J.P.W."/>
            <person name="Reis V.M."/>
            <person name="Zilli J."/>
            <person name="James E.K."/>
        </authorList>
    </citation>
    <scope>NUCLEOTIDE SEQUENCE</scope>
    <source>
        <strain evidence="1">EG181B</strain>
    </source>
</reference>
<dbReference type="EMBL" id="JBFRCH010000024">
    <property type="protein sequence ID" value="MEX3935845.1"/>
    <property type="molecule type" value="Genomic_DNA"/>
</dbReference>